<dbReference type="OrthoDB" id="10572369at2759"/>
<gene>
    <name evidence="2" type="ORF">F443_22347</name>
</gene>
<protein>
    <submittedName>
        <fullName evidence="2">Uncharacterized protein</fullName>
    </submittedName>
</protein>
<proteinExistence type="predicted"/>
<dbReference type="AlphaFoldDB" id="V9DUI0"/>
<sequence length="152" mass="16908">MLVEGSGWRRYLQVTNSDRTRCLPAHTQVGMWLSGDRVPRRQGFVTVGLRWYAEWQNLVLQGTTDAMSVGEALIVEPAGPMVDHAQYDPSKNILRRPAVVINQIAKVSDGKEDESTAEEVSEGYETEGPIKKKSIENAQEPPTASQPLEDDQ</sequence>
<evidence type="ECO:0000313" key="2">
    <source>
        <dbReference type="EMBL" id="ETI30530.1"/>
    </source>
</evidence>
<accession>V9DUI0</accession>
<name>V9DUI0_PHYNI</name>
<feature type="region of interest" description="Disordered" evidence="1">
    <location>
        <begin position="106"/>
        <end position="152"/>
    </location>
</feature>
<keyword evidence="3" id="KW-1185">Reference proteome</keyword>
<dbReference type="Proteomes" id="UP000018721">
    <property type="component" value="Unassembled WGS sequence"/>
</dbReference>
<feature type="non-terminal residue" evidence="2">
    <location>
        <position position="152"/>
    </location>
</feature>
<reference evidence="2 3" key="1">
    <citation type="submission" date="2013-11" db="EMBL/GenBank/DDBJ databases">
        <title>The Genome Sequence of Phytophthora parasitica P1569.</title>
        <authorList>
            <consortium name="The Broad Institute Genomics Platform"/>
            <person name="Russ C."/>
            <person name="Tyler B."/>
            <person name="Panabieres F."/>
            <person name="Shan W."/>
            <person name="Tripathy S."/>
            <person name="Grunwald N."/>
            <person name="Machado M."/>
            <person name="Johnson C.S."/>
            <person name="Arredondo F."/>
            <person name="Hong C."/>
            <person name="Coffey M."/>
            <person name="Young S.K."/>
            <person name="Zeng Q."/>
            <person name="Gargeya S."/>
            <person name="Fitzgerald M."/>
            <person name="Abouelleil A."/>
            <person name="Alvarado L."/>
            <person name="Chapman S.B."/>
            <person name="Gainer-Dewar J."/>
            <person name="Goldberg J."/>
            <person name="Griggs A."/>
            <person name="Gujja S."/>
            <person name="Hansen M."/>
            <person name="Howarth C."/>
            <person name="Imamovic A."/>
            <person name="Ireland A."/>
            <person name="Larimer J."/>
            <person name="McCowan C."/>
            <person name="Murphy C."/>
            <person name="Pearson M."/>
            <person name="Poon T.W."/>
            <person name="Priest M."/>
            <person name="Roberts A."/>
            <person name="Saif S."/>
            <person name="Shea T."/>
            <person name="Sykes S."/>
            <person name="Wortman J."/>
            <person name="Nusbaum C."/>
            <person name="Birren B."/>
        </authorList>
    </citation>
    <scope>NUCLEOTIDE SEQUENCE [LARGE SCALE GENOMIC DNA]</scope>
    <source>
        <strain evidence="2 3">P1569</strain>
    </source>
</reference>
<evidence type="ECO:0000313" key="3">
    <source>
        <dbReference type="Proteomes" id="UP000018721"/>
    </source>
</evidence>
<feature type="compositionally biased region" description="Polar residues" evidence="1">
    <location>
        <begin position="136"/>
        <end position="146"/>
    </location>
</feature>
<dbReference type="HOGENOM" id="CLU_1727100_0_0_1"/>
<dbReference type="eggNOG" id="ENOG502SP3W">
    <property type="taxonomic scope" value="Eukaryota"/>
</dbReference>
<comment type="caution">
    <text evidence="2">The sequence shown here is derived from an EMBL/GenBank/DDBJ whole genome shotgun (WGS) entry which is preliminary data.</text>
</comment>
<organism evidence="2 3">
    <name type="scientific">Phytophthora nicotianae P1569</name>
    <dbReference type="NCBI Taxonomy" id="1317065"/>
    <lineage>
        <taxon>Eukaryota</taxon>
        <taxon>Sar</taxon>
        <taxon>Stramenopiles</taxon>
        <taxon>Oomycota</taxon>
        <taxon>Peronosporomycetes</taxon>
        <taxon>Peronosporales</taxon>
        <taxon>Peronosporaceae</taxon>
        <taxon>Phytophthora</taxon>
    </lineage>
</organism>
<evidence type="ECO:0000256" key="1">
    <source>
        <dbReference type="SAM" id="MobiDB-lite"/>
    </source>
</evidence>
<feature type="compositionally biased region" description="Acidic residues" evidence="1">
    <location>
        <begin position="115"/>
        <end position="125"/>
    </location>
</feature>
<dbReference type="EMBL" id="ANIZ01003942">
    <property type="protein sequence ID" value="ETI30530.1"/>
    <property type="molecule type" value="Genomic_DNA"/>
</dbReference>